<name>A0ABS9CXX7_9RHOB</name>
<evidence type="ECO:0008006" key="3">
    <source>
        <dbReference type="Google" id="ProtNLM"/>
    </source>
</evidence>
<organism evidence="1 2">
    <name type="scientific">Octadecabacter dasysiphoniae</name>
    <dbReference type="NCBI Taxonomy" id="2909341"/>
    <lineage>
        <taxon>Bacteria</taxon>
        <taxon>Pseudomonadati</taxon>
        <taxon>Pseudomonadota</taxon>
        <taxon>Alphaproteobacteria</taxon>
        <taxon>Rhodobacterales</taxon>
        <taxon>Roseobacteraceae</taxon>
        <taxon>Octadecabacter</taxon>
    </lineage>
</organism>
<comment type="caution">
    <text evidence="1">The sequence shown here is derived from an EMBL/GenBank/DDBJ whole genome shotgun (WGS) entry which is preliminary data.</text>
</comment>
<keyword evidence="2" id="KW-1185">Reference proteome</keyword>
<gene>
    <name evidence="1" type="ORF">L0664_11485</name>
</gene>
<evidence type="ECO:0000313" key="2">
    <source>
        <dbReference type="Proteomes" id="UP001200557"/>
    </source>
</evidence>
<sequence length="84" mass="8863">MMKPVFLLIATLGLTACGDIANKNPQAFSSNVRDGQITGTYNPEGWTSDEIQTFSRSNCASGTIASYSEAPQANGLIAFVIDCA</sequence>
<dbReference type="PROSITE" id="PS51257">
    <property type="entry name" value="PROKAR_LIPOPROTEIN"/>
    <property type="match status" value="1"/>
</dbReference>
<dbReference type="EMBL" id="JAKGAQ010000002">
    <property type="protein sequence ID" value="MCF2871689.1"/>
    <property type="molecule type" value="Genomic_DNA"/>
</dbReference>
<dbReference type="Proteomes" id="UP001200557">
    <property type="component" value="Unassembled WGS sequence"/>
</dbReference>
<reference evidence="1 2" key="1">
    <citation type="submission" date="2022-01" db="EMBL/GenBank/DDBJ databases">
        <title>Octadecabacter sp. nov., isolated from a marine alga.</title>
        <authorList>
            <person name="Jin M.S."/>
            <person name="Kim H.M."/>
            <person name="Han D.M."/>
            <person name="Jung J.J."/>
            <person name="Jeon C.O."/>
        </authorList>
    </citation>
    <scope>NUCLEOTIDE SEQUENCE [LARGE SCALE GENOMIC DNA]</scope>
    <source>
        <strain evidence="1 2">G9-8</strain>
    </source>
</reference>
<protein>
    <recommendedName>
        <fullName evidence="3">Lipoprotein</fullName>
    </recommendedName>
</protein>
<accession>A0ABS9CXX7</accession>
<proteinExistence type="predicted"/>
<evidence type="ECO:0000313" key="1">
    <source>
        <dbReference type="EMBL" id="MCF2871689.1"/>
    </source>
</evidence>